<proteinExistence type="predicted"/>
<evidence type="ECO:0000313" key="3">
    <source>
        <dbReference type="Proteomes" id="UP001217089"/>
    </source>
</evidence>
<evidence type="ECO:0000259" key="1">
    <source>
        <dbReference type="Pfam" id="PF23090"/>
    </source>
</evidence>
<organism evidence="2 3">
    <name type="scientific">Tegillarca granosa</name>
    <name type="common">Malaysian cockle</name>
    <name type="synonym">Anadara granosa</name>
    <dbReference type="NCBI Taxonomy" id="220873"/>
    <lineage>
        <taxon>Eukaryota</taxon>
        <taxon>Metazoa</taxon>
        <taxon>Spiralia</taxon>
        <taxon>Lophotrochozoa</taxon>
        <taxon>Mollusca</taxon>
        <taxon>Bivalvia</taxon>
        <taxon>Autobranchia</taxon>
        <taxon>Pteriomorphia</taxon>
        <taxon>Arcoida</taxon>
        <taxon>Arcoidea</taxon>
        <taxon>Arcidae</taxon>
        <taxon>Tegillarca</taxon>
    </lineage>
</organism>
<keyword evidence="3" id="KW-1185">Reference proteome</keyword>
<dbReference type="Proteomes" id="UP001217089">
    <property type="component" value="Unassembled WGS sequence"/>
</dbReference>
<comment type="caution">
    <text evidence="2">The sequence shown here is derived from an EMBL/GenBank/DDBJ whole genome shotgun (WGS) entry which is preliminary data.</text>
</comment>
<sequence>MYHSKLVLCIVDQEYNAFSGHEVLNSVTETTDSVPILGLYQTTTKPKSGRVALYGDSNCLDNSHMVKDCYWMLSAILEYTAYKTVPPVLSNQIKVNLSPAELPDRMEGNHLHRYSKVIEGHLGTPRSRPLPTCQRLVWSKPQPLNQSAPSSLSKKIKMCSLISRASFLEW</sequence>
<accession>A0ABQ9ECD6</accession>
<gene>
    <name evidence="2" type="ORF">KUTeg_019399</name>
</gene>
<reference evidence="2 3" key="1">
    <citation type="submission" date="2022-12" db="EMBL/GenBank/DDBJ databases">
        <title>Chromosome-level genome of Tegillarca granosa.</title>
        <authorList>
            <person name="Kim J."/>
        </authorList>
    </citation>
    <scope>NUCLEOTIDE SEQUENCE [LARGE SCALE GENOMIC DNA]</scope>
    <source>
        <strain evidence="2">Teg-2019</strain>
        <tissue evidence="2">Adductor muscle</tissue>
    </source>
</reference>
<dbReference type="Pfam" id="PF23090">
    <property type="entry name" value="MBTPS1_4th"/>
    <property type="match status" value="1"/>
</dbReference>
<feature type="domain" description="MBTPS1 fourth" evidence="1">
    <location>
        <begin position="26"/>
        <end position="90"/>
    </location>
</feature>
<dbReference type="EMBL" id="JARBDR010000917">
    <property type="protein sequence ID" value="KAJ8303003.1"/>
    <property type="molecule type" value="Genomic_DNA"/>
</dbReference>
<name>A0ABQ9ECD6_TEGGR</name>
<dbReference type="InterPro" id="IPR057032">
    <property type="entry name" value="MBTPS1_4th"/>
</dbReference>
<evidence type="ECO:0000313" key="2">
    <source>
        <dbReference type="EMBL" id="KAJ8303003.1"/>
    </source>
</evidence>
<protein>
    <recommendedName>
        <fullName evidence="1">MBTPS1 fourth domain-containing protein</fullName>
    </recommendedName>
</protein>